<dbReference type="InterPro" id="IPR003613">
    <property type="entry name" value="Ubox_domain"/>
</dbReference>
<dbReference type="InterPro" id="IPR045202">
    <property type="entry name" value="CHIP_RING-Ubox"/>
</dbReference>
<keyword evidence="5" id="KW-0833">Ubl conjugation pathway</keyword>
<dbReference type="GO" id="GO:0045862">
    <property type="term" value="P:positive regulation of proteolysis"/>
    <property type="evidence" value="ECO:0007669"/>
    <property type="project" value="TreeGrafter"/>
</dbReference>
<evidence type="ECO:0000256" key="1">
    <source>
        <dbReference type="ARBA" id="ARBA00000900"/>
    </source>
</evidence>
<dbReference type="Gene3D" id="6.10.140.2020">
    <property type="match status" value="1"/>
</dbReference>
<evidence type="ECO:0000256" key="6">
    <source>
        <dbReference type="ARBA" id="ARBA00022803"/>
    </source>
</evidence>
<dbReference type="GO" id="GO:0071218">
    <property type="term" value="P:cellular response to misfolded protein"/>
    <property type="evidence" value="ECO:0007669"/>
    <property type="project" value="TreeGrafter"/>
</dbReference>
<dbReference type="GO" id="GO:0000209">
    <property type="term" value="P:protein polyubiquitination"/>
    <property type="evidence" value="ECO:0007669"/>
    <property type="project" value="TreeGrafter"/>
</dbReference>
<dbReference type="GO" id="GO:0051087">
    <property type="term" value="F:protein-folding chaperone binding"/>
    <property type="evidence" value="ECO:0007669"/>
    <property type="project" value="TreeGrafter"/>
</dbReference>
<dbReference type="GO" id="GO:0061630">
    <property type="term" value="F:ubiquitin protein ligase activity"/>
    <property type="evidence" value="ECO:0007669"/>
    <property type="project" value="UniProtKB-EC"/>
</dbReference>
<evidence type="ECO:0000256" key="8">
    <source>
        <dbReference type="ARBA" id="ARBA00044543"/>
    </source>
</evidence>
<evidence type="ECO:0000256" key="5">
    <source>
        <dbReference type="ARBA" id="ARBA00022786"/>
    </source>
</evidence>
<feature type="domain" description="U-box" evidence="9">
    <location>
        <begin position="317"/>
        <end position="391"/>
    </location>
</feature>
<dbReference type="GO" id="GO:0030018">
    <property type="term" value="C:Z disc"/>
    <property type="evidence" value="ECO:0007669"/>
    <property type="project" value="TreeGrafter"/>
</dbReference>
<protein>
    <recommendedName>
        <fullName evidence="7">E3 ubiquitin-protein ligase CHIP</fullName>
        <ecNumber evidence="2">2.3.2.27</ecNumber>
    </recommendedName>
    <alternativeName>
        <fullName evidence="8">RING-type E3 ubiquitin transferase CHIP</fullName>
    </alternativeName>
</protein>
<dbReference type="Pfam" id="PF18391">
    <property type="entry name" value="CHIP_TPR_N"/>
    <property type="match status" value="1"/>
</dbReference>
<dbReference type="SMART" id="SM00028">
    <property type="entry name" value="TPR"/>
    <property type="match status" value="3"/>
</dbReference>
<proteinExistence type="evidence at transcript level"/>
<evidence type="ECO:0000259" key="9">
    <source>
        <dbReference type="PROSITE" id="PS51698"/>
    </source>
</evidence>
<keyword evidence="4" id="KW-0677">Repeat</keyword>
<dbReference type="Pfam" id="PF04564">
    <property type="entry name" value="U-box"/>
    <property type="match status" value="1"/>
</dbReference>
<name>A0A4Y7M7D9_9CRUS</name>
<gene>
    <name evidence="10" type="primary">EOG090X0AJZ</name>
</gene>
<dbReference type="PANTHER" id="PTHR46803">
    <property type="entry name" value="E3 UBIQUITIN-PROTEIN LIGASE CHIP"/>
    <property type="match status" value="1"/>
</dbReference>
<dbReference type="EMBL" id="LR006303">
    <property type="protein sequence ID" value="SVE75922.1"/>
    <property type="molecule type" value="mRNA"/>
</dbReference>
<comment type="catalytic activity">
    <reaction evidence="1">
        <text>S-ubiquitinyl-[E2 ubiquitin-conjugating enzyme]-L-cysteine + [acceptor protein]-L-lysine = [E2 ubiquitin-conjugating enzyme]-L-cysteine + N(6)-ubiquitinyl-[acceptor protein]-L-lysine.</text>
        <dbReference type="EC" id="2.3.2.27"/>
    </reaction>
</comment>
<dbReference type="Gene3D" id="1.25.40.10">
    <property type="entry name" value="Tetratricopeptide repeat domain"/>
    <property type="match status" value="1"/>
</dbReference>
<accession>A0A4Y7M7D9</accession>
<dbReference type="FunFam" id="3.30.40.10:FF:000124">
    <property type="entry name" value="STIP1 homology and U box-containing protein 1"/>
    <property type="match status" value="1"/>
</dbReference>
<dbReference type="Pfam" id="PF13432">
    <property type="entry name" value="TPR_16"/>
    <property type="match status" value="1"/>
</dbReference>
<dbReference type="SMART" id="SM00504">
    <property type="entry name" value="Ubox"/>
    <property type="match status" value="1"/>
</dbReference>
<dbReference type="AlphaFoldDB" id="A0A4Y7M7D9"/>
<evidence type="ECO:0000313" key="10">
    <source>
        <dbReference type="EMBL" id="SVE75922.1"/>
    </source>
</evidence>
<keyword evidence="3" id="KW-0808">Transferase</keyword>
<keyword evidence="6" id="KW-0802">TPR repeat</keyword>
<dbReference type="InterPro" id="IPR041312">
    <property type="entry name" value="CHIP_TPR_N"/>
</dbReference>
<dbReference type="SUPFAM" id="SSF57850">
    <property type="entry name" value="RING/U-box"/>
    <property type="match status" value="1"/>
</dbReference>
<dbReference type="SUPFAM" id="SSF48452">
    <property type="entry name" value="TPR-like"/>
    <property type="match status" value="1"/>
</dbReference>
<reference evidence="10" key="1">
    <citation type="submission" date="2018-08" db="EMBL/GenBank/DDBJ databases">
        <authorList>
            <person name="Cornetti L."/>
        </authorList>
    </citation>
    <scope>NUCLEOTIDE SEQUENCE</scope>
    <source>
        <strain evidence="10">PT-GA-1</strain>
    </source>
</reference>
<organism evidence="10">
    <name type="scientific">Daphnia hispanica</name>
    <dbReference type="NCBI Taxonomy" id="575233"/>
    <lineage>
        <taxon>Eukaryota</taxon>
        <taxon>Metazoa</taxon>
        <taxon>Ecdysozoa</taxon>
        <taxon>Arthropoda</taxon>
        <taxon>Crustacea</taxon>
        <taxon>Branchiopoda</taxon>
        <taxon>Diplostraca</taxon>
        <taxon>Cladocera</taxon>
        <taxon>Anomopoda</taxon>
        <taxon>Daphniidae</taxon>
        <taxon>Daphnia</taxon>
    </lineage>
</organism>
<dbReference type="PANTHER" id="PTHR46803:SF2">
    <property type="entry name" value="E3 UBIQUITIN-PROTEIN LIGASE CHIP"/>
    <property type="match status" value="1"/>
</dbReference>
<dbReference type="EC" id="2.3.2.27" evidence="2"/>
<dbReference type="PROSITE" id="PS51698">
    <property type="entry name" value="U_BOX"/>
    <property type="match status" value="1"/>
</dbReference>
<dbReference type="InterPro" id="IPR013083">
    <property type="entry name" value="Znf_RING/FYVE/PHD"/>
</dbReference>
<dbReference type="InterPro" id="IPR011990">
    <property type="entry name" value="TPR-like_helical_dom_sf"/>
</dbReference>
<evidence type="ECO:0000256" key="3">
    <source>
        <dbReference type="ARBA" id="ARBA00022679"/>
    </source>
</evidence>
<dbReference type="InterPro" id="IPR019734">
    <property type="entry name" value="TPR_rpt"/>
</dbReference>
<evidence type="ECO:0000256" key="4">
    <source>
        <dbReference type="ARBA" id="ARBA00022737"/>
    </source>
</evidence>
<dbReference type="CDD" id="cd16654">
    <property type="entry name" value="RING-Ubox_CHIP"/>
    <property type="match status" value="1"/>
</dbReference>
<dbReference type="Gene3D" id="3.30.40.10">
    <property type="entry name" value="Zinc/RING finger domain, C3HC4 (zinc finger)"/>
    <property type="match status" value="1"/>
</dbReference>
<evidence type="ECO:0000256" key="7">
    <source>
        <dbReference type="ARBA" id="ARBA00044534"/>
    </source>
</evidence>
<dbReference type="GO" id="GO:0043161">
    <property type="term" value="P:proteasome-mediated ubiquitin-dependent protein catabolic process"/>
    <property type="evidence" value="ECO:0007669"/>
    <property type="project" value="TreeGrafter"/>
</dbReference>
<sequence>MELELQFIRYLDLGFLAKETANKVNVLYRSLRKFIARCQMSVRPTSSNMSTEVLQILVYRICTEIPRPSSFAKFHDWSSGSNDCGKTRGTPTLSDFYELFTKVNTIRPRQVISRQPGKMSDREHKEQGNKLFLARRFDEAISCYSKAILKNGSLPQYYTNRALCFLRLGRWDGAVQDCKIALELDNTWVKGHFFLGQALMEKECYEEAIKHLKRARDLSLDQRLNFGDDITSQLRLAQKHHFTKQEEKRISQEIELQMYVNRLIREDRDRQIDIVSQGKEYSAVENEISNIEILTDRYLAELNDLFATVDERRMKREVPDYLCGKISFEIMKDPVITPSGITYDRKDIEEHLQRVGHFDPVTRVKLTKDQLIPNFSMKEVVDSYLTENEWAQHY</sequence>
<evidence type="ECO:0000256" key="2">
    <source>
        <dbReference type="ARBA" id="ARBA00012483"/>
    </source>
</evidence>
<dbReference type="GO" id="GO:0006515">
    <property type="term" value="P:protein quality control for misfolded or incompletely synthesized proteins"/>
    <property type="evidence" value="ECO:0007669"/>
    <property type="project" value="TreeGrafter"/>
</dbReference>